<dbReference type="OrthoDB" id="9793058at2"/>
<evidence type="ECO:0000256" key="3">
    <source>
        <dbReference type="ARBA" id="ARBA00023125"/>
    </source>
</evidence>
<dbReference type="FunFam" id="1.10.10.10:FF:000279">
    <property type="entry name" value="Transcriptional regulator, ArsR family"/>
    <property type="match status" value="1"/>
</dbReference>
<dbReference type="GO" id="GO:0046685">
    <property type="term" value="P:response to arsenic-containing substance"/>
    <property type="evidence" value="ECO:0007669"/>
    <property type="project" value="UniProtKB-KW"/>
</dbReference>
<keyword evidence="3" id="KW-0238">DNA-binding</keyword>
<dbReference type="InterPro" id="IPR011991">
    <property type="entry name" value="ArsR-like_HTH"/>
</dbReference>
<dbReference type="Pfam" id="PF01022">
    <property type="entry name" value="HTH_5"/>
    <property type="match status" value="1"/>
</dbReference>
<dbReference type="InterPro" id="IPR036390">
    <property type="entry name" value="WH_DNA-bd_sf"/>
</dbReference>
<evidence type="ECO:0000256" key="1">
    <source>
        <dbReference type="ARBA" id="ARBA00022849"/>
    </source>
</evidence>
<gene>
    <name evidence="6" type="ORF">DFR26_1842</name>
</gene>
<keyword evidence="1" id="KW-0059">Arsenical resistance</keyword>
<reference evidence="6 7" key="1">
    <citation type="submission" date="2018-08" db="EMBL/GenBank/DDBJ databases">
        <title>Genomic Encyclopedia of Type Strains, Phase IV (KMG-IV): sequencing the most valuable type-strain genomes for metagenomic binning, comparative biology and taxonomic classification.</title>
        <authorList>
            <person name="Goeker M."/>
        </authorList>
    </citation>
    <scope>NUCLEOTIDE SEQUENCE [LARGE SCALE GENOMIC DNA]</scope>
    <source>
        <strain evidence="6 7">DSM 26022</strain>
    </source>
</reference>
<name>A0A3E0H1H1_9GAMM</name>
<dbReference type="SUPFAM" id="SSF46785">
    <property type="entry name" value="Winged helix' DNA-binding domain"/>
    <property type="match status" value="1"/>
</dbReference>
<evidence type="ECO:0000256" key="2">
    <source>
        <dbReference type="ARBA" id="ARBA00023015"/>
    </source>
</evidence>
<dbReference type="PANTHER" id="PTHR33154">
    <property type="entry name" value="TRANSCRIPTIONAL REGULATOR, ARSR FAMILY"/>
    <property type="match status" value="1"/>
</dbReference>
<dbReference type="NCBIfam" id="NF007528">
    <property type="entry name" value="PRK10141.1"/>
    <property type="match status" value="1"/>
</dbReference>
<sequence>MTTSLTPITLFKCLADDTRARLMLLINQEHELCVCELTCALDLSQPKISRHLAQLRQCGLLSDRRAGQWVYYQVDPQLPVWAREIIALAAAAYGQALRDDETRLQGMNERPQRSSLCCHSGD</sequence>
<dbReference type="GO" id="GO:0003700">
    <property type="term" value="F:DNA-binding transcription factor activity"/>
    <property type="evidence" value="ECO:0007669"/>
    <property type="project" value="InterPro"/>
</dbReference>
<dbReference type="NCBIfam" id="NF033788">
    <property type="entry name" value="HTH_metalloreg"/>
    <property type="match status" value="1"/>
</dbReference>
<evidence type="ECO:0000256" key="4">
    <source>
        <dbReference type="ARBA" id="ARBA00023163"/>
    </source>
</evidence>
<keyword evidence="4" id="KW-0804">Transcription</keyword>
<comment type="caution">
    <text evidence="6">The sequence shown here is derived from an EMBL/GenBank/DDBJ whole genome shotgun (WGS) entry which is preliminary data.</text>
</comment>
<evidence type="ECO:0000313" key="7">
    <source>
        <dbReference type="Proteomes" id="UP000256774"/>
    </source>
</evidence>
<dbReference type="InterPro" id="IPR036388">
    <property type="entry name" value="WH-like_DNA-bd_sf"/>
</dbReference>
<keyword evidence="2" id="KW-0805">Transcription regulation</keyword>
<proteinExistence type="predicted"/>
<dbReference type="GO" id="GO:0003677">
    <property type="term" value="F:DNA binding"/>
    <property type="evidence" value="ECO:0007669"/>
    <property type="project" value="UniProtKB-KW"/>
</dbReference>
<organism evidence="6 7">
    <name type="scientific">Paraperlucidibaca baekdonensis</name>
    <dbReference type="NCBI Taxonomy" id="748120"/>
    <lineage>
        <taxon>Bacteria</taxon>
        <taxon>Pseudomonadati</taxon>
        <taxon>Pseudomonadota</taxon>
        <taxon>Gammaproteobacteria</taxon>
        <taxon>Moraxellales</taxon>
        <taxon>Moraxellaceae</taxon>
        <taxon>Paraperlucidibaca</taxon>
    </lineage>
</organism>
<dbReference type="PANTHER" id="PTHR33154:SF18">
    <property type="entry name" value="ARSENICAL RESISTANCE OPERON REPRESSOR"/>
    <property type="match status" value="1"/>
</dbReference>
<dbReference type="RefSeq" id="WP_116208664.1">
    <property type="nucleotide sequence ID" value="NZ_QUNR01000004.1"/>
</dbReference>
<dbReference type="PROSITE" id="PS50987">
    <property type="entry name" value="HTH_ARSR_2"/>
    <property type="match status" value="1"/>
</dbReference>
<dbReference type="InterPro" id="IPR051081">
    <property type="entry name" value="HTH_MetalResp_TranReg"/>
</dbReference>
<accession>A0A3E0H1H1</accession>
<dbReference type="AlphaFoldDB" id="A0A3E0H1H1"/>
<dbReference type="SMART" id="SM00418">
    <property type="entry name" value="HTH_ARSR"/>
    <property type="match status" value="1"/>
</dbReference>
<dbReference type="EMBL" id="QUNR01000004">
    <property type="protein sequence ID" value="REH36706.1"/>
    <property type="molecule type" value="Genomic_DNA"/>
</dbReference>
<dbReference type="InterPro" id="IPR001845">
    <property type="entry name" value="HTH_ArsR_DNA-bd_dom"/>
</dbReference>
<evidence type="ECO:0000313" key="6">
    <source>
        <dbReference type="EMBL" id="REH36706.1"/>
    </source>
</evidence>
<dbReference type="PRINTS" id="PR00778">
    <property type="entry name" value="HTHARSR"/>
</dbReference>
<protein>
    <submittedName>
        <fullName evidence="6">ArsR family transcriptional regulator</fullName>
    </submittedName>
</protein>
<dbReference type="CDD" id="cd00090">
    <property type="entry name" value="HTH_ARSR"/>
    <property type="match status" value="1"/>
</dbReference>
<dbReference type="Proteomes" id="UP000256774">
    <property type="component" value="Unassembled WGS sequence"/>
</dbReference>
<feature type="domain" description="HTH arsR-type" evidence="5">
    <location>
        <begin position="1"/>
        <end position="100"/>
    </location>
</feature>
<evidence type="ECO:0000259" key="5">
    <source>
        <dbReference type="PROSITE" id="PS50987"/>
    </source>
</evidence>
<dbReference type="Gene3D" id="1.10.10.10">
    <property type="entry name" value="Winged helix-like DNA-binding domain superfamily/Winged helix DNA-binding domain"/>
    <property type="match status" value="1"/>
</dbReference>
<keyword evidence="7" id="KW-1185">Reference proteome</keyword>